<gene>
    <name evidence="1" type="ORF">CAETHG_04525</name>
</gene>
<evidence type="ECO:0000313" key="2">
    <source>
        <dbReference type="Proteomes" id="UP000017590"/>
    </source>
</evidence>
<sequence>MALSKVIESDENLRKIAIDVACNSRLCDYHTKNVNKLKENNLLRTK</sequence>
<name>A0ABY4TUS9_9CLOT</name>
<organism evidence="1 2">
    <name type="scientific">Clostridium autoethanogenum DSM 10061</name>
    <dbReference type="NCBI Taxonomy" id="1341692"/>
    <lineage>
        <taxon>Bacteria</taxon>
        <taxon>Bacillati</taxon>
        <taxon>Bacillota</taxon>
        <taxon>Clostridia</taxon>
        <taxon>Eubacteriales</taxon>
        <taxon>Clostridiaceae</taxon>
        <taxon>Clostridium</taxon>
    </lineage>
</organism>
<accession>A0ABY4TUS9</accession>
<protein>
    <recommendedName>
        <fullName evidence="3">Phosphohydrolase</fullName>
    </recommendedName>
</protein>
<reference evidence="2" key="1">
    <citation type="journal article" date="2014" name="Biotechnol. Biofuels">
        <title>Comparison of single-molecule sequencing and hybrid approaches for finishing the genome of Clostridium autoethanogenum and analysis of CRISPR systems in industrial relevant Clostridia.</title>
        <authorList>
            <person name="Brown S.D."/>
            <person name="Nagaraju S."/>
            <person name="Utturkar S."/>
            <person name="De Tissera S."/>
            <person name="Segovia S."/>
            <person name="Mitchell W."/>
            <person name="Land M.L."/>
            <person name="Dassanayake A."/>
            <person name="Kopke M."/>
        </authorList>
    </citation>
    <scope>NUCLEOTIDE SEQUENCE [LARGE SCALE GENOMIC DNA]</scope>
    <source>
        <strain evidence="2">DSM 10061</strain>
    </source>
</reference>
<dbReference type="RefSeq" id="WP_013240604.1">
    <property type="nucleotide sequence ID" value="NC_022592.1"/>
</dbReference>
<keyword evidence="2" id="KW-1185">Reference proteome</keyword>
<evidence type="ECO:0000313" key="1">
    <source>
        <dbReference type="EMBL" id="URS74490.1"/>
    </source>
</evidence>
<proteinExistence type="predicted"/>
<dbReference type="EMBL" id="CP006763">
    <property type="protein sequence ID" value="URS74490.1"/>
    <property type="molecule type" value="Genomic_DNA"/>
</dbReference>
<evidence type="ECO:0008006" key="3">
    <source>
        <dbReference type="Google" id="ProtNLM"/>
    </source>
</evidence>
<dbReference type="Proteomes" id="UP000017590">
    <property type="component" value="Chromosome"/>
</dbReference>